<evidence type="ECO:0000313" key="2">
    <source>
        <dbReference type="Proteomes" id="UP000054279"/>
    </source>
</evidence>
<sequence length="243" mass="27013">MVLTYISMVKGELVRNNIVEILSKMLTLIPGMKFHRRGVVASCNGIANDPTNIANVPFLFCVSVRTELPFVGSRRWTRTALFISRPSFQDTTLAGNITLHIMTSLNVFLDQVLLDKAEAVNHYTSTTQEKLGNSNNDIFSKEAELMDSVLEYTLLGDDITDGVFTWLSISINPNALYAPSPAVILTENGGVANSKNDVGGPNGTGIFIHYCQNFDNDDCGYFDIHPSKQYCYRDGWYCSSSWK</sequence>
<organism evidence="1 2">
    <name type="scientific">Sphaerobolus stellatus (strain SS14)</name>
    <dbReference type="NCBI Taxonomy" id="990650"/>
    <lineage>
        <taxon>Eukaryota</taxon>
        <taxon>Fungi</taxon>
        <taxon>Dikarya</taxon>
        <taxon>Basidiomycota</taxon>
        <taxon>Agaricomycotina</taxon>
        <taxon>Agaricomycetes</taxon>
        <taxon>Phallomycetidae</taxon>
        <taxon>Geastrales</taxon>
        <taxon>Sphaerobolaceae</taxon>
        <taxon>Sphaerobolus</taxon>
    </lineage>
</organism>
<keyword evidence="2" id="KW-1185">Reference proteome</keyword>
<evidence type="ECO:0000313" key="1">
    <source>
        <dbReference type="EMBL" id="KIJ27080.1"/>
    </source>
</evidence>
<accession>A0A0C9UP46</accession>
<dbReference type="AlphaFoldDB" id="A0A0C9UP46"/>
<dbReference type="Proteomes" id="UP000054279">
    <property type="component" value="Unassembled WGS sequence"/>
</dbReference>
<dbReference type="HOGENOM" id="CLU_1143152_0_0_1"/>
<dbReference type="EMBL" id="KN837347">
    <property type="protein sequence ID" value="KIJ27080.1"/>
    <property type="molecule type" value="Genomic_DNA"/>
</dbReference>
<gene>
    <name evidence="1" type="ORF">M422DRAFT_55214</name>
</gene>
<dbReference type="PANTHER" id="PTHR34315:SF1">
    <property type="entry name" value="INTRADIOL RING-CLEAVAGE DIOXYGENASES DOMAIN-CONTAINING PROTEIN-RELATED"/>
    <property type="match status" value="1"/>
</dbReference>
<dbReference type="PANTHER" id="PTHR34315">
    <property type="match status" value="1"/>
</dbReference>
<protein>
    <submittedName>
        <fullName evidence="1">Uncharacterized protein</fullName>
    </submittedName>
</protein>
<proteinExistence type="predicted"/>
<dbReference type="OrthoDB" id="121380at2759"/>
<reference evidence="1 2" key="1">
    <citation type="submission" date="2014-06" db="EMBL/GenBank/DDBJ databases">
        <title>Evolutionary Origins and Diversification of the Mycorrhizal Mutualists.</title>
        <authorList>
            <consortium name="DOE Joint Genome Institute"/>
            <consortium name="Mycorrhizal Genomics Consortium"/>
            <person name="Kohler A."/>
            <person name="Kuo A."/>
            <person name="Nagy L.G."/>
            <person name="Floudas D."/>
            <person name="Copeland A."/>
            <person name="Barry K.W."/>
            <person name="Cichocki N."/>
            <person name="Veneault-Fourrey C."/>
            <person name="LaButti K."/>
            <person name="Lindquist E.A."/>
            <person name="Lipzen A."/>
            <person name="Lundell T."/>
            <person name="Morin E."/>
            <person name="Murat C."/>
            <person name="Riley R."/>
            <person name="Ohm R."/>
            <person name="Sun H."/>
            <person name="Tunlid A."/>
            <person name="Henrissat B."/>
            <person name="Grigoriev I.V."/>
            <person name="Hibbett D.S."/>
            <person name="Martin F."/>
        </authorList>
    </citation>
    <scope>NUCLEOTIDE SEQUENCE [LARGE SCALE GENOMIC DNA]</scope>
    <source>
        <strain evidence="1 2">SS14</strain>
    </source>
</reference>
<name>A0A0C9UP46_SPHS4</name>